<dbReference type="Pfam" id="PF03992">
    <property type="entry name" value="ABM"/>
    <property type="match status" value="1"/>
</dbReference>
<dbReference type="Gene3D" id="3.30.70.100">
    <property type="match status" value="1"/>
</dbReference>
<gene>
    <name evidence="2" type="ORF">SAMN05421869_123159</name>
</gene>
<dbReference type="GO" id="GO:0004497">
    <property type="term" value="F:monooxygenase activity"/>
    <property type="evidence" value="ECO:0007669"/>
    <property type="project" value="UniProtKB-KW"/>
</dbReference>
<dbReference type="InterPro" id="IPR011008">
    <property type="entry name" value="Dimeric_a/b-barrel"/>
</dbReference>
<accession>A0A1G9IDT3</accession>
<evidence type="ECO:0000259" key="1">
    <source>
        <dbReference type="Pfam" id="PF03992"/>
    </source>
</evidence>
<dbReference type="EMBL" id="FNDJ01000023">
    <property type="protein sequence ID" value="SDL23390.1"/>
    <property type="molecule type" value="Genomic_DNA"/>
</dbReference>
<sequence length="96" mass="10349">MAVISITRFQTGSTDAEEVQARHADLVSAVRATQPGLAEARLGRLDDGTWVGVWRWDSAARLQAARQAAHDMSAATAAFEVVRDATVEDIEILADL</sequence>
<proteinExistence type="predicted"/>
<keyword evidence="2" id="KW-0503">Monooxygenase</keyword>
<protein>
    <submittedName>
        <fullName evidence="2">Antibiotic biosynthesis monooxygenase</fullName>
    </submittedName>
</protein>
<name>A0A1G9IDT3_9ACTN</name>
<dbReference type="Proteomes" id="UP000199202">
    <property type="component" value="Unassembled WGS sequence"/>
</dbReference>
<evidence type="ECO:0000313" key="2">
    <source>
        <dbReference type="EMBL" id="SDL23390.1"/>
    </source>
</evidence>
<keyword evidence="3" id="KW-1185">Reference proteome</keyword>
<dbReference type="RefSeq" id="WP_090943859.1">
    <property type="nucleotide sequence ID" value="NZ_FNDJ01000023.1"/>
</dbReference>
<evidence type="ECO:0000313" key="3">
    <source>
        <dbReference type="Proteomes" id="UP000199202"/>
    </source>
</evidence>
<dbReference type="SUPFAM" id="SSF54909">
    <property type="entry name" value="Dimeric alpha+beta barrel"/>
    <property type="match status" value="1"/>
</dbReference>
<organism evidence="2 3">
    <name type="scientific">Nonomuraea jiangxiensis</name>
    <dbReference type="NCBI Taxonomy" id="633440"/>
    <lineage>
        <taxon>Bacteria</taxon>
        <taxon>Bacillati</taxon>
        <taxon>Actinomycetota</taxon>
        <taxon>Actinomycetes</taxon>
        <taxon>Streptosporangiales</taxon>
        <taxon>Streptosporangiaceae</taxon>
        <taxon>Nonomuraea</taxon>
    </lineage>
</organism>
<reference evidence="2 3" key="1">
    <citation type="submission" date="2016-10" db="EMBL/GenBank/DDBJ databases">
        <authorList>
            <person name="de Groot N.N."/>
        </authorList>
    </citation>
    <scope>NUCLEOTIDE SEQUENCE [LARGE SCALE GENOMIC DNA]</scope>
    <source>
        <strain evidence="2 3">CGMCC 4.6533</strain>
    </source>
</reference>
<feature type="domain" description="ABM" evidence="1">
    <location>
        <begin position="3"/>
        <end position="70"/>
    </location>
</feature>
<dbReference type="OrthoDB" id="255603at2"/>
<dbReference type="InterPro" id="IPR007138">
    <property type="entry name" value="ABM_dom"/>
</dbReference>
<dbReference type="AlphaFoldDB" id="A0A1G9IDT3"/>
<keyword evidence="2" id="KW-0560">Oxidoreductase</keyword>